<dbReference type="KEGG" id="fll:EI427_17285"/>
<keyword evidence="3 6" id="KW-0732">Signal</keyword>
<dbReference type="Pfam" id="PF14322">
    <property type="entry name" value="SusD-like_3"/>
    <property type="match status" value="1"/>
</dbReference>
<proteinExistence type="inferred from homology"/>
<keyword evidence="4" id="KW-0472">Membrane</keyword>
<feature type="chain" id="PRO_5019526817" evidence="6">
    <location>
        <begin position="27"/>
        <end position="611"/>
    </location>
</feature>
<organism evidence="9 10">
    <name type="scientific">Flammeovirga pectinis</name>
    <dbReference type="NCBI Taxonomy" id="2494373"/>
    <lineage>
        <taxon>Bacteria</taxon>
        <taxon>Pseudomonadati</taxon>
        <taxon>Bacteroidota</taxon>
        <taxon>Cytophagia</taxon>
        <taxon>Cytophagales</taxon>
        <taxon>Flammeovirgaceae</taxon>
        <taxon>Flammeovirga</taxon>
    </lineage>
</organism>
<evidence type="ECO:0000259" key="8">
    <source>
        <dbReference type="Pfam" id="PF14322"/>
    </source>
</evidence>
<gene>
    <name evidence="9" type="ORF">EI427_17285</name>
</gene>
<dbReference type="InterPro" id="IPR033985">
    <property type="entry name" value="SusD-like_N"/>
</dbReference>
<keyword evidence="5" id="KW-0998">Cell outer membrane</keyword>
<dbReference type="OrthoDB" id="9792139at2"/>
<evidence type="ECO:0000313" key="9">
    <source>
        <dbReference type="EMBL" id="AZQ63914.1"/>
    </source>
</evidence>
<dbReference type="AlphaFoldDB" id="A0A3S9P706"/>
<dbReference type="SUPFAM" id="SSF48452">
    <property type="entry name" value="TPR-like"/>
    <property type="match status" value="1"/>
</dbReference>
<accession>A0A3S9P706</accession>
<evidence type="ECO:0000256" key="3">
    <source>
        <dbReference type="ARBA" id="ARBA00022729"/>
    </source>
</evidence>
<dbReference type="PROSITE" id="PS51257">
    <property type="entry name" value="PROKAR_LIPOPROTEIN"/>
    <property type="match status" value="1"/>
</dbReference>
<reference evidence="9 10" key="1">
    <citation type="submission" date="2018-12" db="EMBL/GenBank/DDBJ databases">
        <title>Flammeovirga pectinis sp. nov., isolated from the gut of the Korean scallop, Patinopecten yessoensis.</title>
        <authorList>
            <person name="Bae J.-W."/>
            <person name="Jeong Y.-S."/>
            <person name="Kang W."/>
        </authorList>
    </citation>
    <scope>NUCLEOTIDE SEQUENCE [LARGE SCALE GENOMIC DNA]</scope>
    <source>
        <strain evidence="9 10">L12M1</strain>
    </source>
</reference>
<evidence type="ECO:0000256" key="4">
    <source>
        <dbReference type="ARBA" id="ARBA00023136"/>
    </source>
</evidence>
<evidence type="ECO:0000256" key="1">
    <source>
        <dbReference type="ARBA" id="ARBA00004442"/>
    </source>
</evidence>
<protein>
    <submittedName>
        <fullName evidence="9">RagB/SusD family nutrient uptake outer membrane protein</fullName>
    </submittedName>
</protein>
<comment type="subcellular location">
    <subcellularLocation>
        <location evidence="1">Cell outer membrane</location>
    </subcellularLocation>
</comment>
<evidence type="ECO:0000256" key="6">
    <source>
        <dbReference type="SAM" id="SignalP"/>
    </source>
</evidence>
<dbReference type="Gene3D" id="1.25.40.390">
    <property type="match status" value="1"/>
</dbReference>
<feature type="domain" description="SusD-like N-terminal" evidence="8">
    <location>
        <begin position="98"/>
        <end position="239"/>
    </location>
</feature>
<evidence type="ECO:0000259" key="7">
    <source>
        <dbReference type="Pfam" id="PF07980"/>
    </source>
</evidence>
<evidence type="ECO:0000256" key="5">
    <source>
        <dbReference type="ARBA" id="ARBA00023237"/>
    </source>
</evidence>
<dbReference type="Pfam" id="PF07980">
    <property type="entry name" value="SusD_RagB"/>
    <property type="match status" value="1"/>
</dbReference>
<comment type="similarity">
    <text evidence="2">Belongs to the SusD family.</text>
</comment>
<name>A0A3S9P706_9BACT</name>
<dbReference type="Proteomes" id="UP000267268">
    <property type="component" value="Chromosome 1"/>
</dbReference>
<sequence>MMKLMRKKLQKYCLFALLSIVGISCQSDYLSENNPNAKPVEDYFTSLVESDKVLTASYSSLLNHFNLNILEEAWRSDLGYPSVAAGRPRVSGQGEPWYYKTYTNSQNEINKKWSALYSGIFRCNQLIEGLEGPLAGEAENPIWISQMAQARMLRGIFHFYLYQTYNNGRIIIRKSVPVELEEFNIPVSSKDEVRAFILEDFEYGYEHLPIFYGSESESELSSGRMTKGIATMFLGNLYLLEAPANVDGDEINPDYEKAKLYYEELVSGAYPYVLETDETAMFTRKGEFNSESIFEIIYDDNMRPELDRWDEQSPSNRLARYSAPGSQGGQRAFTPTAWISYAYKTEVKDTKDPRNFYLVEQEDGSFLPVERNVSLRASASVALVNDEQTQYYRSGITPEVITFGKYEFSYWKKFSNHDIVTSENNLPKGAYYSGKNVVVNRLSEAYLNLAECYLATGNGTKATVLINEVRKKWGLQLIGLSNGNSANDYDENVYSIEQLWNHLMFVEKPLELGVEGHSIRWIDLRRWGKIKENFERVSSQIYRAETYFFTNSEGKKQRRNKSDLFPYNNGDETFSIPIIDCEDAVLNYNPELHDYYPLPLEEIISNPNLGK</sequence>
<dbReference type="EMBL" id="CP034562">
    <property type="protein sequence ID" value="AZQ63914.1"/>
    <property type="molecule type" value="Genomic_DNA"/>
</dbReference>
<evidence type="ECO:0000256" key="2">
    <source>
        <dbReference type="ARBA" id="ARBA00006275"/>
    </source>
</evidence>
<dbReference type="GO" id="GO:0009279">
    <property type="term" value="C:cell outer membrane"/>
    <property type="evidence" value="ECO:0007669"/>
    <property type="project" value="UniProtKB-SubCell"/>
</dbReference>
<dbReference type="InterPro" id="IPR012944">
    <property type="entry name" value="SusD_RagB_dom"/>
</dbReference>
<keyword evidence="10" id="KW-1185">Reference proteome</keyword>
<feature type="signal peptide" evidence="6">
    <location>
        <begin position="1"/>
        <end position="26"/>
    </location>
</feature>
<dbReference type="InterPro" id="IPR011990">
    <property type="entry name" value="TPR-like_helical_dom_sf"/>
</dbReference>
<evidence type="ECO:0000313" key="10">
    <source>
        <dbReference type="Proteomes" id="UP000267268"/>
    </source>
</evidence>
<feature type="domain" description="RagB/SusD" evidence="7">
    <location>
        <begin position="291"/>
        <end position="609"/>
    </location>
</feature>